<dbReference type="Proteomes" id="UP000759537">
    <property type="component" value="Unassembled WGS sequence"/>
</dbReference>
<keyword evidence="12" id="KW-0482">Metalloprotease</keyword>
<keyword evidence="6 15" id="KW-0645">Protease</keyword>
<feature type="domain" description="Vacuolar membrane protease transmembrane" evidence="19">
    <location>
        <begin position="562"/>
        <end position="663"/>
    </location>
</feature>
<evidence type="ECO:0000256" key="7">
    <source>
        <dbReference type="ARBA" id="ARBA00022692"/>
    </source>
</evidence>
<evidence type="ECO:0000256" key="15">
    <source>
        <dbReference type="RuleBase" id="RU361240"/>
    </source>
</evidence>
<feature type="domain" description="Vacuolar membrane protease C-terminal" evidence="18">
    <location>
        <begin position="694"/>
        <end position="927"/>
    </location>
</feature>
<feature type="transmembrane region" description="Helical" evidence="16">
    <location>
        <begin position="382"/>
        <end position="400"/>
    </location>
</feature>
<organism evidence="20 21">
    <name type="scientific">Russula ochroleuca</name>
    <dbReference type="NCBI Taxonomy" id="152965"/>
    <lineage>
        <taxon>Eukaryota</taxon>
        <taxon>Fungi</taxon>
        <taxon>Dikarya</taxon>
        <taxon>Basidiomycota</taxon>
        <taxon>Agaricomycotina</taxon>
        <taxon>Agaricomycetes</taxon>
        <taxon>Russulales</taxon>
        <taxon>Russulaceae</taxon>
        <taxon>Russula</taxon>
    </lineage>
</organism>
<sequence>MLATSSFFSFHTGPTTVLASLLYLAIFTFLYITQYGPSVPSLQRQHALGFDLGHAYQDLHRIAERPHPYNSRQNDIVRHFLLERLREIAKDHDFIHVEDDVRTNAAFLDRSRAVYFQGSNILVKVDGIDDQAENDAVLFSAHFDSVSTAPGATDDGMSVVALMHMIDFLSRNRPRRTAVFNINNGEEDGLHGAHTFLQHPWSNLTSMFLNFEGAGSGGRPFLFRSTSYDILKFFRSAPHIHADVLSQDAWDRGVIRSDTDYSVYAAPRTRDVSRFSKIDATVNATGHGYEGSGGGMQGADIAFYRSRSRYHTMDDSIRGMGDEGAMRSLWALMELLRFVGDTILNTKTGSGPSDESERAVYFELFGVHLVAFRFHVLVVTQIVLLSAGPIIITGLGYLLLQQSATSTTSPRNQWRSYFRGYDRFWLALILGVSAQAGLVIGFLKLNPNTAHGHPVGTSLSAFTLAYLSLAIPLQLAQHLRPIPPNKQRFAILIDLYVFTWFLLVGATILTQQINVVGLYWIAFWNASLLVAVVLGISESLWGDGRAGWLLIISPREEREGDQGAQTGEQQETEVSEATPLLVQDASPTSSLVPGEKDKSSWWIFQFIFSSTIPVLNLATIYSIWIGAMPQTIPDGGWVGIVYAPISLLSYLIFLPLAPFVHKIHRWLTVLALLIFIASTTYVWLASPFTPDARLKAYFAQKVELTNVSSAVSRPQLTRAITQLSVIEGYGPRLVATLPSSWSSVDNSDGSQCKANKLHPGLTTCEWPVPPAVQPSIARVEDDGKGTWVVANVTRLGPVSLHVEIEGVQTRACSIYVDSHKITRYRARTRREGDGTEISASVPTTWTTFEVPTEKDIHLVKLWARAWGSKFEAEVEIDPDRDGEMIAGRVSCLWNDGPDGALIPALEEARGFLPEWVAISKAADGLVEAASGFLV</sequence>
<evidence type="ECO:0000256" key="13">
    <source>
        <dbReference type="ARBA" id="ARBA00023136"/>
    </source>
</evidence>
<dbReference type="SUPFAM" id="SSF53187">
    <property type="entry name" value="Zn-dependent exopeptidases"/>
    <property type="match status" value="1"/>
</dbReference>
<evidence type="ECO:0000256" key="12">
    <source>
        <dbReference type="ARBA" id="ARBA00023049"/>
    </source>
</evidence>
<dbReference type="Pfam" id="PF04389">
    <property type="entry name" value="Peptidase_M28"/>
    <property type="match status" value="1"/>
</dbReference>
<protein>
    <recommendedName>
        <fullName evidence="15">Peptide hydrolase</fullName>
        <ecNumber evidence="15">3.4.-.-</ecNumber>
    </recommendedName>
</protein>
<gene>
    <name evidence="20" type="ORF">DFH94DRAFT_690530</name>
</gene>
<evidence type="ECO:0000313" key="21">
    <source>
        <dbReference type="Proteomes" id="UP000759537"/>
    </source>
</evidence>
<dbReference type="PANTHER" id="PTHR12147:SF58">
    <property type="entry name" value="VACUOLAR MEMBRANE PROTEASE"/>
    <property type="match status" value="1"/>
</dbReference>
<proteinExistence type="inferred from homology"/>
<comment type="function">
    <text evidence="2">May be involved in vacuolar sorting and osmoregulation.</text>
</comment>
<evidence type="ECO:0000256" key="5">
    <source>
        <dbReference type="ARBA" id="ARBA00022554"/>
    </source>
</evidence>
<keyword evidence="10 15" id="KW-0862">Zinc</keyword>
<comment type="cofactor">
    <cofactor evidence="1">
        <name>Zn(2+)</name>
        <dbReference type="ChEBI" id="CHEBI:29105"/>
    </cofactor>
</comment>
<name>A0A9P5N1Z6_9AGAM</name>
<keyword evidence="14" id="KW-0325">Glycoprotein</keyword>
<evidence type="ECO:0000256" key="2">
    <source>
        <dbReference type="ARBA" id="ARBA00003273"/>
    </source>
</evidence>
<dbReference type="Gene3D" id="3.40.630.10">
    <property type="entry name" value="Zn peptidases"/>
    <property type="match status" value="1"/>
</dbReference>
<comment type="subcellular location">
    <subcellularLocation>
        <location evidence="3">Vacuole membrane</location>
        <topology evidence="3">Multi-pass membrane protein</topology>
    </subcellularLocation>
</comment>
<keyword evidence="13 16" id="KW-0472">Membrane</keyword>
<evidence type="ECO:0000256" key="11">
    <source>
        <dbReference type="ARBA" id="ARBA00022989"/>
    </source>
</evidence>
<evidence type="ECO:0000256" key="4">
    <source>
        <dbReference type="ARBA" id="ARBA00010918"/>
    </source>
</evidence>
<feature type="transmembrane region" description="Helical" evidence="16">
    <location>
        <begin position="421"/>
        <end position="443"/>
    </location>
</feature>
<dbReference type="InterPro" id="IPR053975">
    <property type="entry name" value="PFF1_C"/>
</dbReference>
<dbReference type="AlphaFoldDB" id="A0A9P5N1Z6"/>
<feature type="transmembrane region" description="Helical" evidence="16">
    <location>
        <begin position="601"/>
        <end position="624"/>
    </location>
</feature>
<dbReference type="GO" id="GO:0008235">
    <property type="term" value="F:metalloexopeptidase activity"/>
    <property type="evidence" value="ECO:0007669"/>
    <property type="project" value="InterPro"/>
</dbReference>
<feature type="domain" description="Peptidase M28" evidence="17">
    <location>
        <begin position="120"/>
        <end position="319"/>
    </location>
</feature>
<reference evidence="20" key="1">
    <citation type="submission" date="2019-10" db="EMBL/GenBank/DDBJ databases">
        <authorList>
            <consortium name="DOE Joint Genome Institute"/>
            <person name="Kuo A."/>
            <person name="Miyauchi S."/>
            <person name="Kiss E."/>
            <person name="Drula E."/>
            <person name="Kohler A."/>
            <person name="Sanchez-Garcia M."/>
            <person name="Andreopoulos B."/>
            <person name="Barry K.W."/>
            <person name="Bonito G."/>
            <person name="Buee M."/>
            <person name="Carver A."/>
            <person name="Chen C."/>
            <person name="Cichocki N."/>
            <person name="Clum A."/>
            <person name="Culley D."/>
            <person name="Crous P.W."/>
            <person name="Fauchery L."/>
            <person name="Girlanda M."/>
            <person name="Hayes R."/>
            <person name="Keri Z."/>
            <person name="LaButti K."/>
            <person name="Lipzen A."/>
            <person name="Lombard V."/>
            <person name="Magnuson J."/>
            <person name="Maillard F."/>
            <person name="Morin E."/>
            <person name="Murat C."/>
            <person name="Nolan M."/>
            <person name="Ohm R."/>
            <person name="Pangilinan J."/>
            <person name="Pereira M."/>
            <person name="Perotto S."/>
            <person name="Peter M."/>
            <person name="Riley R."/>
            <person name="Sitrit Y."/>
            <person name="Stielow B."/>
            <person name="Szollosi G."/>
            <person name="Zifcakova L."/>
            <person name="Stursova M."/>
            <person name="Spatafora J.W."/>
            <person name="Tedersoo L."/>
            <person name="Vaario L.-M."/>
            <person name="Yamada A."/>
            <person name="Yan M."/>
            <person name="Wang P."/>
            <person name="Xu J."/>
            <person name="Bruns T."/>
            <person name="Baldrian P."/>
            <person name="Vilgalys R."/>
            <person name="Henrissat B."/>
            <person name="Grigoriev I.V."/>
            <person name="Hibbett D."/>
            <person name="Nagy L.G."/>
            <person name="Martin F.M."/>
        </authorList>
    </citation>
    <scope>NUCLEOTIDE SEQUENCE</scope>
    <source>
        <strain evidence="20">Prilba</strain>
    </source>
</reference>
<dbReference type="Pfam" id="PF22251">
    <property type="entry name" value="PFF1_TM"/>
    <property type="match status" value="2"/>
</dbReference>
<evidence type="ECO:0000259" key="19">
    <source>
        <dbReference type="Pfam" id="PF22251"/>
    </source>
</evidence>
<evidence type="ECO:0000259" key="17">
    <source>
        <dbReference type="Pfam" id="PF04389"/>
    </source>
</evidence>
<dbReference type="GO" id="GO:0046872">
    <property type="term" value="F:metal ion binding"/>
    <property type="evidence" value="ECO:0007669"/>
    <property type="project" value="UniProtKB-KW"/>
</dbReference>
<keyword evidence="5" id="KW-0926">Vacuole</keyword>
<feature type="transmembrane region" description="Helical" evidence="16">
    <location>
        <begin position="489"/>
        <end position="510"/>
    </location>
</feature>
<dbReference type="InterPro" id="IPR045175">
    <property type="entry name" value="M28_fam"/>
</dbReference>
<feature type="domain" description="Vacuolar membrane protease transmembrane" evidence="19">
    <location>
        <begin position="423"/>
        <end position="535"/>
    </location>
</feature>
<dbReference type="GO" id="GO:0006508">
    <property type="term" value="P:proteolysis"/>
    <property type="evidence" value="ECO:0007669"/>
    <property type="project" value="UniProtKB-KW"/>
</dbReference>
<dbReference type="EMBL" id="WHVB01000004">
    <property type="protein sequence ID" value="KAF8484035.1"/>
    <property type="molecule type" value="Genomic_DNA"/>
</dbReference>
<dbReference type="InterPro" id="IPR053976">
    <property type="entry name" value="PFF1_TM"/>
</dbReference>
<feature type="transmembrane region" description="Helical" evidence="16">
    <location>
        <begin position="516"/>
        <end position="536"/>
    </location>
</feature>
<feature type="transmembrane region" description="Helical" evidence="16">
    <location>
        <begin position="455"/>
        <end position="477"/>
    </location>
</feature>
<dbReference type="OrthoDB" id="76293at2759"/>
<feature type="transmembrane region" description="Helical" evidence="16">
    <location>
        <begin position="12"/>
        <end position="32"/>
    </location>
</feature>
<evidence type="ECO:0000256" key="3">
    <source>
        <dbReference type="ARBA" id="ARBA00004128"/>
    </source>
</evidence>
<accession>A0A9P5N1Z6</accession>
<dbReference type="Pfam" id="PF22250">
    <property type="entry name" value="PFF1_C"/>
    <property type="match status" value="1"/>
</dbReference>
<evidence type="ECO:0000256" key="6">
    <source>
        <dbReference type="ARBA" id="ARBA00022670"/>
    </source>
</evidence>
<dbReference type="PANTHER" id="PTHR12147">
    <property type="entry name" value="METALLOPEPTIDASE M28 FAMILY MEMBER"/>
    <property type="match status" value="1"/>
</dbReference>
<reference evidence="20" key="2">
    <citation type="journal article" date="2020" name="Nat. Commun.">
        <title>Large-scale genome sequencing of mycorrhizal fungi provides insights into the early evolution of symbiotic traits.</title>
        <authorList>
            <person name="Miyauchi S."/>
            <person name="Kiss E."/>
            <person name="Kuo A."/>
            <person name="Drula E."/>
            <person name="Kohler A."/>
            <person name="Sanchez-Garcia M."/>
            <person name="Morin E."/>
            <person name="Andreopoulos B."/>
            <person name="Barry K.W."/>
            <person name="Bonito G."/>
            <person name="Buee M."/>
            <person name="Carver A."/>
            <person name="Chen C."/>
            <person name="Cichocki N."/>
            <person name="Clum A."/>
            <person name="Culley D."/>
            <person name="Crous P.W."/>
            <person name="Fauchery L."/>
            <person name="Girlanda M."/>
            <person name="Hayes R.D."/>
            <person name="Keri Z."/>
            <person name="LaButti K."/>
            <person name="Lipzen A."/>
            <person name="Lombard V."/>
            <person name="Magnuson J."/>
            <person name="Maillard F."/>
            <person name="Murat C."/>
            <person name="Nolan M."/>
            <person name="Ohm R.A."/>
            <person name="Pangilinan J."/>
            <person name="Pereira M.F."/>
            <person name="Perotto S."/>
            <person name="Peter M."/>
            <person name="Pfister S."/>
            <person name="Riley R."/>
            <person name="Sitrit Y."/>
            <person name="Stielow J.B."/>
            <person name="Szollosi G."/>
            <person name="Zifcakova L."/>
            <person name="Stursova M."/>
            <person name="Spatafora J.W."/>
            <person name="Tedersoo L."/>
            <person name="Vaario L.M."/>
            <person name="Yamada A."/>
            <person name="Yan M."/>
            <person name="Wang P."/>
            <person name="Xu J."/>
            <person name="Bruns T."/>
            <person name="Baldrian P."/>
            <person name="Vilgalys R."/>
            <person name="Dunand C."/>
            <person name="Henrissat B."/>
            <person name="Grigoriev I.V."/>
            <person name="Hibbett D."/>
            <person name="Nagy L.G."/>
            <person name="Martin F.M."/>
        </authorList>
    </citation>
    <scope>NUCLEOTIDE SEQUENCE</scope>
    <source>
        <strain evidence="20">Prilba</strain>
    </source>
</reference>
<evidence type="ECO:0000256" key="14">
    <source>
        <dbReference type="ARBA" id="ARBA00023180"/>
    </source>
</evidence>
<keyword evidence="8 15" id="KW-0479">Metal-binding</keyword>
<evidence type="ECO:0000256" key="9">
    <source>
        <dbReference type="ARBA" id="ARBA00022801"/>
    </source>
</evidence>
<evidence type="ECO:0000256" key="8">
    <source>
        <dbReference type="ARBA" id="ARBA00022723"/>
    </source>
</evidence>
<dbReference type="InterPro" id="IPR007484">
    <property type="entry name" value="Peptidase_M28"/>
</dbReference>
<keyword evidence="21" id="KW-1185">Reference proteome</keyword>
<feature type="transmembrane region" description="Helical" evidence="16">
    <location>
        <begin position="666"/>
        <end position="684"/>
    </location>
</feature>
<keyword evidence="9 15" id="KW-0378">Hydrolase</keyword>
<evidence type="ECO:0000256" key="1">
    <source>
        <dbReference type="ARBA" id="ARBA00001947"/>
    </source>
</evidence>
<dbReference type="GO" id="GO:0005774">
    <property type="term" value="C:vacuolar membrane"/>
    <property type="evidence" value="ECO:0007669"/>
    <property type="project" value="UniProtKB-SubCell"/>
</dbReference>
<evidence type="ECO:0000256" key="10">
    <source>
        <dbReference type="ARBA" id="ARBA00022833"/>
    </source>
</evidence>
<evidence type="ECO:0000256" key="16">
    <source>
        <dbReference type="SAM" id="Phobius"/>
    </source>
</evidence>
<keyword evidence="7 16" id="KW-0812">Transmembrane</keyword>
<keyword evidence="11 16" id="KW-1133">Transmembrane helix</keyword>
<feature type="transmembrane region" description="Helical" evidence="16">
    <location>
        <begin position="636"/>
        <end position="654"/>
    </location>
</feature>
<evidence type="ECO:0000313" key="20">
    <source>
        <dbReference type="EMBL" id="KAF8484035.1"/>
    </source>
</evidence>
<comment type="similarity">
    <text evidence="4 15">Belongs to the peptidase M28 family.</text>
</comment>
<dbReference type="EC" id="3.4.-.-" evidence="15"/>
<comment type="caution">
    <text evidence="20">The sequence shown here is derived from an EMBL/GenBank/DDBJ whole genome shotgun (WGS) entry which is preliminary data.</text>
</comment>
<evidence type="ECO:0000259" key="18">
    <source>
        <dbReference type="Pfam" id="PF22250"/>
    </source>
</evidence>